<dbReference type="RefSeq" id="XP_009767960.1">
    <property type="nucleotide sequence ID" value="XM_009769658.1"/>
</dbReference>
<name>A0A1U7W126_NICSY</name>
<protein>
    <submittedName>
        <fullName evidence="2">Uncharacterized protein LOC104219026</fullName>
    </submittedName>
</protein>
<proteinExistence type="predicted"/>
<reference evidence="1" key="1">
    <citation type="journal article" date="2013" name="Genome Biol.">
        <title>Reference genomes and transcriptomes of Nicotiana sylvestris and Nicotiana tomentosiformis.</title>
        <authorList>
            <person name="Sierro N."/>
            <person name="Battey J.N."/>
            <person name="Ouadi S."/>
            <person name="Bovet L."/>
            <person name="Goepfert S."/>
            <person name="Bakaher N."/>
            <person name="Peitsch M.C."/>
            <person name="Ivanov N.V."/>
        </authorList>
    </citation>
    <scope>NUCLEOTIDE SEQUENCE [LARGE SCALE GENOMIC DNA]</scope>
</reference>
<organism evidence="1 2">
    <name type="scientific">Nicotiana sylvestris</name>
    <name type="common">Wood tobacco</name>
    <name type="synonym">South American tobacco</name>
    <dbReference type="NCBI Taxonomy" id="4096"/>
    <lineage>
        <taxon>Eukaryota</taxon>
        <taxon>Viridiplantae</taxon>
        <taxon>Streptophyta</taxon>
        <taxon>Embryophyta</taxon>
        <taxon>Tracheophyta</taxon>
        <taxon>Spermatophyta</taxon>
        <taxon>Magnoliopsida</taxon>
        <taxon>eudicotyledons</taxon>
        <taxon>Gunneridae</taxon>
        <taxon>Pentapetalae</taxon>
        <taxon>asterids</taxon>
        <taxon>lamiids</taxon>
        <taxon>Solanales</taxon>
        <taxon>Solanaceae</taxon>
        <taxon>Nicotianoideae</taxon>
        <taxon>Nicotianeae</taxon>
        <taxon>Nicotiana</taxon>
    </lineage>
</organism>
<evidence type="ECO:0000313" key="2">
    <source>
        <dbReference type="RefSeq" id="XP_009767960.1"/>
    </source>
</evidence>
<dbReference type="eggNOG" id="KOG1075">
    <property type="taxonomic scope" value="Eukaryota"/>
</dbReference>
<reference evidence="2" key="2">
    <citation type="submission" date="2025-08" db="UniProtKB">
        <authorList>
            <consortium name="RefSeq"/>
        </authorList>
    </citation>
    <scope>IDENTIFICATION</scope>
    <source>
        <tissue evidence="2">Leaf</tissue>
    </source>
</reference>
<dbReference type="AlphaFoldDB" id="A0A1U7W126"/>
<dbReference type="STRING" id="4096.A0A1U7W126"/>
<dbReference type="OrthoDB" id="1303235at2759"/>
<accession>A0A1U7W126</accession>
<evidence type="ECO:0000313" key="1">
    <source>
        <dbReference type="Proteomes" id="UP000189701"/>
    </source>
</evidence>
<keyword evidence="1" id="KW-1185">Reference proteome</keyword>
<gene>
    <name evidence="2" type="primary">LOC104219026</name>
</gene>
<sequence>MATDFKEKIRAEWKAEKKGTKMYELVGKLHRIKHTLQQLNKDKFNELERKADEAMMRLQKCQGNIQKDPYNTVLIEEEKELSQECSSWCKAREQYLRQKSKIQWLKQGDMNTKFFHSMMKARRNSNRILAIDNTTGQQVTDLEEIAKTFIAFYEGLLGTKQHERDQVCSQLVRQGPTVSESHSTMLIEDFIEKEVKAALWAINGDKAPGPDGFGSQFFKDGWEIVGMDVVDAVMEFLKN</sequence>
<dbReference type="Proteomes" id="UP000189701">
    <property type="component" value="Unplaced"/>
</dbReference>